<dbReference type="OrthoDB" id="2269034at2759"/>
<dbReference type="InParanoid" id="A0A067M0Z8"/>
<feature type="compositionally biased region" description="Acidic residues" evidence="1">
    <location>
        <begin position="170"/>
        <end position="185"/>
    </location>
</feature>
<dbReference type="HOGENOM" id="CLU_499637_0_0_1"/>
<dbReference type="SUPFAM" id="SSF81383">
    <property type="entry name" value="F-box domain"/>
    <property type="match status" value="1"/>
</dbReference>
<dbReference type="InterPro" id="IPR032675">
    <property type="entry name" value="LRR_dom_sf"/>
</dbReference>
<protein>
    <submittedName>
        <fullName evidence="2">Uncharacterized protein</fullName>
    </submittedName>
</protein>
<proteinExistence type="predicted"/>
<accession>A0A067M0Z8</accession>
<evidence type="ECO:0000313" key="3">
    <source>
        <dbReference type="Proteomes" id="UP000027195"/>
    </source>
</evidence>
<feature type="region of interest" description="Disordered" evidence="1">
    <location>
        <begin position="122"/>
        <end position="200"/>
    </location>
</feature>
<dbReference type="EMBL" id="KL198092">
    <property type="protein sequence ID" value="KDQ08330.1"/>
    <property type="molecule type" value="Genomic_DNA"/>
</dbReference>
<dbReference type="Gene3D" id="3.80.10.10">
    <property type="entry name" value="Ribonuclease Inhibitor"/>
    <property type="match status" value="1"/>
</dbReference>
<dbReference type="InterPro" id="IPR036047">
    <property type="entry name" value="F-box-like_dom_sf"/>
</dbReference>
<reference evidence="3" key="1">
    <citation type="journal article" date="2014" name="Proc. Natl. Acad. Sci. U.S.A.">
        <title>Extensive sampling of basidiomycete genomes demonstrates inadequacy of the white-rot/brown-rot paradigm for wood decay fungi.</title>
        <authorList>
            <person name="Riley R."/>
            <person name="Salamov A.A."/>
            <person name="Brown D.W."/>
            <person name="Nagy L.G."/>
            <person name="Floudas D."/>
            <person name="Held B.W."/>
            <person name="Levasseur A."/>
            <person name="Lombard V."/>
            <person name="Morin E."/>
            <person name="Otillar R."/>
            <person name="Lindquist E.A."/>
            <person name="Sun H."/>
            <person name="LaButti K.M."/>
            <person name="Schmutz J."/>
            <person name="Jabbour D."/>
            <person name="Luo H."/>
            <person name="Baker S.E."/>
            <person name="Pisabarro A.G."/>
            <person name="Walton J.D."/>
            <person name="Blanchette R.A."/>
            <person name="Henrissat B."/>
            <person name="Martin F."/>
            <person name="Cullen D."/>
            <person name="Hibbett D.S."/>
            <person name="Grigoriev I.V."/>
        </authorList>
    </citation>
    <scope>NUCLEOTIDE SEQUENCE [LARGE SCALE GENOMIC DNA]</scope>
    <source>
        <strain evidence="3">FD-172 SS1</strain>
    </source>
</reference>
<dbReference type="GO" id="GO:0019005">
    <property type="term" value="C:SCF ubiquitin ligase complex"/>
    <property type="evidence" value="ECO:0007669"/>
    <property type="project" value="TreeGrafter"/>
</dbReference>
<dbReference type="GO" id="GO:0031146">
    <property type="term" value="P:SCF-dependent proteasomal ubiquitin-dependent protein catabolic process"/>
    <property type="evidence" value="ECO:0007669"/>
    <property type="project" value="TreeGrafter"/>
</dbReference>
<feature type="compositionally biased region" description="Acidic residues" evidence="1">
    <location>
        <begin position="122"/>
        <end position="161"/>
    </location>
</feature>
<dbReference type="PANTHER" id="PTHR13318">
    <property type="entry name" value="PARTNER OF PAIRED, ISOFORM B-RELATED"/>
    <property type="match status" value="1"/>
</dbReference>
<keyword evidence="3" id="KW-1185">Reference proteome</keyword>
<organism evidence="2 3">
    <name type="scientific">Botryobasidium botryosum (strain FD-172 SS1)</name>
    <dbReference type="NCBI Taxonomy" id="930990"/>
    <lineage>
        <taxon>Eukaryota</taxon>
        <taxon>Fungi</taxon>
        <taxon>Dikarya</taxon>
        <taxon>Basidiomycota</taxon>
        <taxon>Agaricomycotina</taxon>
        <taxon>Agaricomycetes</taxon>
        <taxon>Cantharellales</taxon>
        <taxon>Botryobasidiaceae</taxon>
        <taxon>Botryobasidium</taxon>
    </lineage>
</organism>
<name>A0A067M0Z8_BOTB1</name>
<evidence type="ECO:0000313" key="2">
    <source>
        <dbReference type="EMBL" id="KDQ08330.1"/>
    </source>
</evidence>
<sequence length="618" mass="69213">MNDISNNASRKMMPRQPSAWEDALKNVAEALDAFASASKALQREHSWNRCPMSAAVLEAIYSTVATEYTGLGELEKKVWAARNRVLSPLSRLPDECISSIFILCSEGELNGVSFNAADDADSDYIDDGTSDATSSEDDGVEDDEYEDEDSAEYSEYEDGDGSDAQHEDEHESDDDDDDDDGGGDSEDSRGDTDSSSGRVVEVTSRYSNSFRYIASRVCRRWRDVARTTPQLWMHIDLTEKPPFQCMDLRLERSRNVPLDVVLDTASTGVDGVALAINLLLALDRLKSSIFQNDAPRCINLTINTRFHSTMRLVLRELTHVSQNLRLRILKLAVRSLLISPSDGPDWRFSTMSNLLKDVGVLHLREYRFPWDHPIYTKLTELCLSGIRSDNRPTRDQLHAVLRSCPALEYLALNDIDLAADPDPNPESPPDHQSRSPLPLQHLRTIKLSHLDFDVFAFFFSIITAPRLSQLGIHSMRRGSLDVPAPEFARVLLDSFAISNDTISHLAISDVEGATPPSSIINLLRTIRHLVWLELHHVDGLPNILHDLSHGDTYPELRSLSLTNCDHEPELTSIALLSLVTNRKFTHPIHDLAVRGCHLEEGVVVSLLERIPRFIFAEV</sequence>
<dbReference type="AlphaFoldDB" id="A0A067M0Z8"/>
<dbReference type="Proteomes" id="UP000027195">
    <property type="component" value="Unassembled WGS sequence"/>
</dbReference>
<evidence type="ECO:0000256" key="1">
    <source>
        <dbReference type="SAM" id="MobiDB-lite"/>
    </source>
</evidence>
<gene>
    <name evidence="2" type="ORF">BOTBODRAFT_179960</name>
</gene>
<dbReference type="SUPFAM" id="SSF52047">
    <property type="entry name" value="RNI-like"/>
    <property type="match status" value="1"/>
</dbReference>